<accession>A0AAN6PLH9</accession>
<feature type="region of interest" description="Disordered" evidence="1">
    <location>
        <begin position="94"/>
        <end position="116"/>
    </location>
</feature>
<comment type="caution">
    <text evidence="2">The sequence shown here is derived from an EMBL/GenBank/DDBJ whole genome shotgun (WGS) entry which is preliminary data.</text>
</comment>
<protein>
    <submittedName>
        <fullName evidence="2">Uncharacterized protein</fullName>
    </submittedName>
</protein>
<feature type="non-terminal residue" evidence="2">
    <location>
        <position position="1"/>
    </location>
</feature>
<evidence type="ECO:0000313" key="3">
    <source>
        <dbReference type="Proteomes" id="UP001303115"/>
    </source>
</evidence>
<feature type="region of interest" description="Disordered" evidence="1">
    <location>
        <begin position="201"/>
        <end position="236"/>
    </location>
</feature>
<name>A0AAN6PLH9_9PEZI</name>
<evidence type="ECO:0000256" key="1">
    <source>
        <dbReference type="SAM" id="MobiDB-lite"/>
    </source>
</evidence>
<dbReference type="EMBL" id="MU854334">
    <property type="protein sequence ID" value="KAK4042942.1"/>
    <property type="molecule type" value="Genomic_DNA"/>
</dbReference>
<organism evidence="2 3">
    <name type="scientific">Parachaetomium inaequale</name>
    <dbReference type="NCBI Taxonomy" id="2588326"/>
    <lineage>
        <taxon>Eukaryota</taxon>
        <taxon>Fungi</taxon>
        <taxon>Dikarya</taxon>
        <taxon>Ascomycota</taxon>
        <taxon>Pezizomycotina</taxon>
        <taxon>Sordariomycetes</taxon>
        <taxon>Sordariomycetidae</taxon>
        <taxon>Sordariales</taxon>
        <taxon>Chaetomiaceae</taxon>
        <taxon>Parachaetomium</taxon>
    </lineage>
</organism>
<dbReference type="AlphaFoldDB" id="A0AAN6PLH9"/>
<feature type="region of interest" description="Disordered" evidence="1">
    <location>
        <begin position="35"/>
        <end position="76"/>
    </location>
</feature>
<keyword evidence="3" id="KW-1185">Reference proteome</keyword>
<gene>
    <name evidence="2" type="ORF">C8A01DRAFT_13546</name>
</gene>
<sequence length="236" mass="26060">QRSPNQRRQRRSIPQLMTAHVSLICFIFRSSLSPDSANGGREQADRFPAVSREADDTTAVASWKRSKRNHDVQPQSADGRLQRCLWWDGRASTSQQGNLRDAPSKPPMLPPSADKTPVPMASLLTLVKLRRGASICSPWRRAQRPLPCPSLTLAFVACLVLSRPFDVGVLLHMSKGITFRVRFGTPSRSCRLVSLETRNGRADVGRNEAVASGSPVPDRRSRRRLPASDNGETNAA</sequence>
<reference evidence="3" key="1">
    <citation type="journal article" date="2023" name="Mol. Phylogenet. Evol.">
        <title>Genome-scale phylogeny and comparative genomics of the fungal order Sordariales.</title>
        <authorList>
            <person name="Hensen N."/>
            <person name="Bonometti L."/>
            <person name="Westerberg I."/>
            <person name="Brannstrom I.O."/>
            <person name="Guillou S."/>
            <person name="Cros-Aarteil S."/>
            <person name="Calhoun S."/>
            <person name="Haridas S."/>
            <person name="Kuo A."/>
            <person name="Mondo S."/>
            <person name="Pangilinan J."/>
            <person name="Riley R."/>
            <person name="LaButti K."/>
            <person name="Andreopoulos B."/>
            <person name="Lipzen A."/>
            <person name="Chen C."/>
            <person name="Yan M."/>
            <person name="Daum C."/>
            <person name="Ng V."/>
            <person name="Clum A."/>
            <person name="Steindorff A."/>
            <person name="Ohm R.A."/>
            <person name="Martin F."/>
            <person name="Silar P."/>
            <person name="Natvig D.O."/>
            <person name="Lalanne C."/>
            <person name="Gautier V."/>
            <person name="Ament-Velasquez S.L."/>
            <person name="Kruys A."/>
            <person name="Hutchinson M.I."/>
            <person name="Powell A.J."/>
            <person name="Barry K."/>
            <person name="Miller A.N."/>
            <person name="Grigoriev I.V."/>
            <person name="Debuchy R."/>
            <person name="Gladieux P."/>
            <person name="Hiltunen Thoren M."/>
            <person name="Johannesson H."/>
        </authorList>
    </citation>
    <scope>NUCLEOTIDE SEQUENCE [LARGE SCALE GENOMIC DNA]</scope>
    <source>
        <strain evidence="3">CBS 284.82</strain>
    </source>
</reference>
<proteinExistence type="predicted"/>
<evidence type="ECO:0000313" key="2">
    <source>
        <dbReference type="EMBL" id="KAK4042942.1"/>
    </source>
</evidence>
<dbReference type="Proteomes" id="UP001303115">
    <property type="component" value="Unassembled WGS sequence"/>
</dbReference>